<protein>
    <recommendedName>
        <fullName evidence="4">diacylglycerol O-acyltransferase</fullName>
        <ecNumber evidence="4">2.3.1.20</ecNumber>
    </recommendedName>
</protein>
<comment type="pathway">
    <text evidence="2">Lipid metabolism.</text>
</comment>
<dbReference type="EMBL" id="MVBM01000008">
    <property type="protein sequence ID" value="OOK67638.1"/>
    <property type="molecule type" value="Genomic_DNA"/>
</dbReference>
<dbReference type="SUPFAM" id="SSF52777">
    <property type="entry name" value="CoA-dependent acyltransferases"/>
    <property type="match status" value="1"/>
</dbReference>
<evidence type="ECO:0000313" key="16">
    <source>
        <dbReference type="Proteomes" id="UP000188532"/>
    </source>
</evidence>
<gene>
    <name evidence="15" type="ORF">BZL29_0205</name>
    <name evidence="14" type="ORF">BZL30_7727</name>
    <name evidence="13" type="ORF">NIIDMKKI_60980</name>
</gene>
<dbReference type="UniPathway" id="UPA00282"/>
<dbReference type="PANTHER" id="PTHR31650:SF1">
    <property type="entry name" value="WAX ESTER SYNTHASE_DIACYLGLYCEROL ACYLTRANSFERASE 4-RELATED"/>
    <property type="match status" value="1"/>
</dbReference>
<dbReference type="GO" id="GO:0005886">
    <property type="term" value="C:plasma membrane"/>
    <property type="evidence" value="ECO:0007669"/>
    <property type="project" value="TreeGrafter"/>
</dbReference>
<comment type="pathway">
    <text evidence="1">Glycerolipid metabolism; triacylglycerol biosynthesis.</text>
</comment>
<organism evidence="15 16">
    <name type="scientific">Mycobacterium kansasii</name>
    <dbReference type="NCBI Taxonomy" id="1768"/>
    <lineage>
        <taxon>Bacteria</taxon>
        <taxon>Bacillati</taxon>
        <taxon>Actinomycetota</taxon>
        <taxon>Actinomycetes</taxon>
        <taxon>Mycobacteriales</taxon>
        <taxon>Mycobacteriaceae</taxon>
        <taxon>Mycobacterium</taxon>
    </lineage>
</organism>
<name>A0A1V3XVT0_MYCKA</name>
<dbReference type="EC" id="2.3.1.20" evidence="4"/>
<comment type="catalytic activity">
    <reaction evidence="10">
        <text>an acyl-CoA + a 1,2-diacyl-sn-glycerol = a triacyl-sn-glycerol + CoA</text>
        <dbReference type="Rhea" id="RHEA:10868"/>
        <dbReference type="ChEBI" id="CHEBI:17815"/>
        <dbReference type="ChEBI" id="CHEBI:57287"/>
        <dbReference type="ChEBI" id="CHEBI:58342"/>
        <dbReference type="ChEBI" id="CHEBI:64615"/>
        <dbReference type="EC" id="2.3.1.20"/>
    </reaction>
</comment>
<dbReference type="Proteomes" id="UP000189229">
    <property type="component" value="Unassembled WGS sequence"/>
</dbReference>
<evidence type="ECO:0000256" key="10">
    <source>
        <dbReference type="ARBA" id="ARBA00048109"/>
    </source>
</evidence>
<evidence type="ECO:0000256" key="8">
    <source>
        <dbReference type="ARBA" id="ARBA00023098"/>
    </source>
</evidence>
<dbReference type="InterPro" id="IPR009721">
    <property type="entry name" value="O-acyltransferase_WSD1_C"/>
</dbReference>
<evidence type="ECO:0000313" key="13">
    <source>
        <dbReference type="EMBL" id="BCI90892.1"/>
    </source>
</evidence>
<reference evidence="13 18" key="2">
    <citation type="submission" date="2020-07" db="EMBL/GenBank/DDBJ databases">
        <title>Mycobacterium kansasii (former subtype) with zoonotic potential isolated from diseased indoor pet cat, Japan.</title>
        <authorList>
            <person name="Fukano H."/>
            <person name="Terazono T."/>
            <person name="Hoshino Y."/>
        </authorList>
    </citation>
    <scope>NUCLEOTIDE SEQUENCE [LARGE SCALE GENOMIC DNA]</scope>
    <source>
        <strain evidence="13 18">Kuro-I</strain>
    </source>
</reference>
<keyword evidence="5" id="KW-0444">Lipid biosynthesis</keyword>
<dbReference type="InterPro" id="IPR004255">
    <property type="entry name" value="O-acyltransferase_WSD1_N"/>
</dbReference>
<keyword evidence="6 15" id="KW-0808">Transferase</keyword>
<dbReference type="GO" id="GO:0071731">
    <property type="term" value="P:response to nitric oxide"/>
    <property type="evidence" value="ECO:0007669"/>
    <property type="project" value="TreeGrafter"/>
</dbReference>
<dbReference type="GO" id="GO:0019432">
    <property type="term" value="P:triglyceride biosynthetic process"/>
    <property type="evidence" value="ECO:0007669"/>
    <property type="project" value="UniProtKB-UniPathway"/>
</dbReference>
<evidence type="ECO:0000256" key="2">
    <source>
        <dbReference type="ARBA" id="ARBA00005189"/>
    </source>
</evidence>
<evidence type="ECO:0000256" key="3">
    <source>
        <dbReference type="ARBA" id="ARBA00009587"/>
    </source>
</evidence>
<keyword evidence="7" id="KW-0319">Glycerol metabolism</keyword>
<evidence type="ECO:0000256" key="4">
    <source>
        <dbReference type="ARBA" id="ARBA00013244"/>
    </source>
</evidence>
<dbReference type="InterPro" id="IPR045034">
    <property type="entry name" value="O-acyltransferase_WSD1-like"/>
</dbReference>
<dbReference type="RefSeq" id="WP_023371242.1">
    <property type="nucleotide sequence ID" value="NZ_BLYZ01000003.1"/>
</dbReference>
<dbReference type="AlphaFoldDB" id="A0A1V3XVT0"/>
<sequence>MAQLTTLDTGLLKAGDSQWHTSLATGAVAVVNGVVPDFDVLKDVLAQRLRSMPRYAQVLRAEWVEHPQFDPAQHMQRMALPSPGDDTELFRAIAHALTRPLDVDRPLWECWIIEGLNDNRWAILLKIHPCMADGISAAQLLTGLCDDADSDTFANRVAVTPLPAPETGARSRADALRRTAAAVTTTLFQAAARAVTWPVARTSLTGPLITMRRYHTVRVPLADVDRVCRKFGVTADDVALTAISEGVRTLLLNRGNQPRPALLRVLDKTDPQIATRLPYLPVEQEDLIKRLRTVHAQMHLGRQNGPDNPARLSQYAPFSLCAKAIQALTRISPRSVVTLATDMTGPRHRLRLMSQTLERLLPIPPTAQKLSTGVAVLSYGDELVFGITADYDAEPDIAQLAAGIELGMARLVALSQDSVLLFSRDRRRRAAGTRAGGARGRTSASPVRR</sequence>
<accession>A0A1V3XVT0</accession>
<dbReference type="GO" id="GO:0004144">
    <property type="term" value="F:diacylglycerol O-acyltransferase activity"/>
    <property type="evidence" value="ECO:0007669"/>
    <property type="project" value="UniProtKB-EC"/>
</dbReference>
<dbReference type="Gene3D" id="3.30.559.10">
    <property type="entry name" value="Chloramphenicol acetyltransferase-like domain"/>
    <property type="match status" value="1"/>
</dbReference>
<dbReference type="Proteomes" id="UP000516380">
    <property type="component" value="Chromosome"/>
</dbReference>
<keyword evidence="9 15" id="KW-0012">Acyltransferase</keyword>
<dbReference type="Pfam" id="PF06974">
    <property type="entry name" value="WS_DGAT_C"/>
    <property type="match status" value="1"/>
</dbReference>
<evidence type="ECO:0000313" key="18">
    <source>
        <dbReference type="Proteomes" id="UP000516380"/>
    </source>
</evidence>
<evidence type="ECO:0000313" key="15">
    <source>
        <dbReference type="EMBL" id="OOK83192.1"/>
    </source>
</evidence>
<dbReference type="Proteomes" id="UP000188532">
    <property type="component" value="Unassembled WGS sequence"/>
</dbReference>
<evidence type="ECO:0000256" key="1">
    <source>
        <dbReference type="ARBA" id="ARBA00004771"/>
    </source>
</evidence>
<proteinExistence type="inferred from homology"/>
<dbReference type="EMBL" id="AP023343">
    <property type="protein sequence ID" value="BCI90892.1"/>
    <property type="molecule type" value="Genomic_DNA"/>
</dbReference>
<dbReference type="InterPro" id="IPR023213">
    <property type="entry name" value="CAT-like_dom_sf"/>
</dbReference>
<evidence type="ECO:0000313" key="14">
    <source>
        <dbReference type="EMBL" id="OOK67638.1"/>
    </source>
</evidence>
<comment type="similarity">
    <text evidence="3">Belongs to the long-chain O-acyltransferase family.</text>
</comment>
<feature type="domain" description="O-acyltransferase WSD1 C-terminal" evidence="12">
    <location>
        <begin position="275"/>
        <end position="407"/>
    </location>
</feature>
<evidence type="ECO:0000313" key="17">
    <source>
        <dbReference type="Proteomes" id="UP000189229"/>
    </source>
</evidence>
<dbReference type="Pfam" id="PF03007">
    <property type="entry name" value="WS_DGAT_cat"/>
    <property type="match status" value="1"/>
</dbReference>
<dbReference type="GO" id="GO:0006071">
    <property type="term" value="P:glycerol metabolic process"/>
    <property type="evidence" value="ECO:0007669"/>
    <property type="project" value="UniProtKB-KW"/>
</dbReference>
<evidence type="ECO:0000259" key="11">
    <source>
        <dbReference type="Pfam" id="PF03007"/>
    </source>
</evidence>
<evidence type="ECO:0000256" key="6">
    <source>
        <dbReference type="ARBA" id="ARBA00022679"/>
    </source>
</evidence>
<dbReference type="GO" id="GO:0051701">
    <property type="term" value="P:biological process involved in interaction with host"/>
    <property type="evidence" value="ECO:0007669"/>
    <property type="project" value="TreeGrafter"/>
</dbReference>
<keyword evidence="18" id="KW-1185">Reference proteome</keyword>
<evidence type="ECO:0000256" key="7">
    <source>
        <dbReference type="ARBA" id="ARBA00022798"/>
    </source>
</evidence>
<feature type="domain" description="O-acyltransferase WSD1-like N-terminal" evidence="11">
    <location>
        <begin position="4"/>
        <end position="238"/>
    </location>
</feature>
<evidence type="ECO:0000256" key="9">
    <source>
        <dbReference type="ARBA" id="ARBA00023315"/>
    </source>
</evidence>
<dbReference type="STRING" id="1768.B1T50_20495"/>
<evidence type="ECO:0000256" key="5">
    <source>
        <dbReference type="ARBA" id="ARBA00022516"/>
    </source>
</evidence>
<dbReference type="PANTHER" id="PTHR31650">
    <property type="entry name" value="O-ACYLTRANSFERASE (WSD1-LIKE) FAMILY PROTEIN"/>
    <property type="match status" value="1"/>
</dbReference>
<evidence type="ECO:0000259" key="12">
    <source>
        <dbReference type="Pfam" id="PF06974"/>
    </source>
</evidence>
<keyword evidence="8" id="KW-0443">Lipid metabolism</keyword>
<dbReference type="GeneID" id="29698252"/>
<dbReference type="GO" id="GO:0001666">
    <property type="term" value="P:response to hypoxia"/>
    <property type="evidence" value="ECO:0007669"/>
    <property type="project" value="TreeGrafter"/>
</dbReference>
<reference evidence="16 17" key="1">
    <citation type="submission" date="2017-02" db="EMBL/GenBank/DDBJ databases">
        <title>Complete genome sequences of Mycobacterium kansasii strains isolated from rhesus macaques.</title>
        <authorList>
            <person name="Panda A."/>
            <person name="Nagaraj S."/>
            <person name="Zhao X."/>
            <person name="Tettelin H."/>
            <person name="Detolla L.J."/>
        </authorList>
    </citation>
    <scope>NUCLEOTIDE SEQUENCE [LARGE SCALE GENOMIC DNA]</scope>
    <source>
        <strain evidence="15 16">11-3469</strain>
        <strain evidence="14 17">11-3813</strain>
    </source>
</reference>
<dbReference type="EMBL" id="MVBN01000001">
    <property type="protein sequence ID" value="OOK83192.1"/>
    <property type="molecule type" value="Genomic_DNA"/>
</dbReference>